<name>A0A421BQT7_9RHOB</name>
<proteinExistence type="predicted"/>
<comment type="caution">
    <text evidence="1">The sequence shown here is derived from an EMBL/GenBank/DDBJ whole genome shotgun (WGS) entry which is preliminary data.</text>
</comment>
<organism evidence="1 2">
    <name type="scientific">Paenirhodobacter hankyongi</name>
    <dbReference type="NCBI Taxonomy" id="2294033"/>
    <lineage>
        <taxon>Bacteria</taxon>
        <taxon>Pseudomonadati</taxon>
        <taxon>Pseudomonadota</taxon>
        <taxon>Alphaproteobacteria</taxon>
        <taxon>Rhodobacterales</taxon>
        <taxon>Rhodobacter group</taxon>
        <taxon>Paenirhodobacter</taxon>
    </lineage>
</organism>
<accession>A0A421BQT7</accession>
<sequence length="141" mass="16153">MAGDLPDYYFRIRENGAAVFKVDTENRQRRIEMDQIAVVNTRNGEIKPQGDRRLTPEDLAEIEAWMARRVALLAARDIDDILRAVDYLNLTTHWVQTKASEAQLDEVTDSLLLAMHDLRTVLVRKKAERLMKGMPSEGNTD</sequence>
<keyword evidence="2" id="KW-1185">Reference proteome</keyword>
<evidence type="ECO:0000313" key="1">
    <source>
        <dbReference type="EMBL" id="RLL65312.1"/>
    </source>
</evidence>
<reference evidence="1 2" key="1">
    <citation type="submission" date="2018-10" db="EMBL/GenBank/DDBJ databases">
        <title>Rhodobacter sp . BO-81.</title>
        <authorList>
            <person name="Im W.T."/>
        </authorList>
    </citation>
    <scope>NUCLEOTIDE SEQUENCE [LARGE SCALE GENOMIC DNA]</scope>
    <source>
        <strain evidence="1 2">BO-81</strain>
    </source>
</reference>
<protein>
    <submittedName>
        <fullName evidence="1">Uncharacterized protein</fullName>
    </submittedName>
</protein>
<dbReference type="AlphaFoldDB" id="A0A421BQT7"/>
<dbReference type="Proteomes" id="UP000279673">
    <property type="component" value="Unassembled WGS sequence"/>
</dbReference>
<gene>
    <name evidence="1" type="ORF">DYS74_08310</name>
</gene>
<evidence type="ECO:0000313" key="2">
    <source>
        <dbReference type="Proteomes" id="UP000279673"/>
    </source>
</evidence>
<dbReference type="RefSeq" id="WP_121532753.1">
    <property type="nucleotide sequence ID" value="NZ_RCHI01000006.1"/>
</dbReference>
<dbReference type="EMBL" id="RCHI01000006">
    <property type="protein sequence ID" value="RLL65312.1"/>
    <property type="molecule type" value="Genomic_DNA"/>
</dbReference>